<name>A0A835CTM9_APHGI</name>
<feature type="transmembrane region" description="Helical" evidence="6">
    <location>
        <begin position="195"/>
        <end position="212"/>
    </location>
</feature>
<feature type="transmembrane region" description="Helical" evidence="6">
    <location>
        <begin position="224"/>
        <end position="247"/>
    </location>
</feature>
<dbReference type="AlphaFoldDB" id="A0A835CTM9"/>
<comment type="subcellular location">
    <subcellularLocation>
        <location evidence="1">Membrane</location>
        <topology evidence="1">Multi-pass membrane protein</topology>
    </subcellularLocation>
</comment>
<dbReference type="PANTHER" id="PTHR16172:SF37">
    <property type="entry name" value="RE36877P"/>
    <property type="match status" value="1"/>
</dbReference>
<sequence>MGVNMAQLPVKAHYFFFMAGLYCLLKSIINQVINLIIFLIHLLAMGPILPFLPVYGKQLGVTPDVMGMITGVLPILYFIAKPIVGFILDYFHNQRKLIFIGIIIGSSLSFSLLYFTPNNLHNESHDNKYDNDVKNITVSFANDSANLYTSLPFWLFVVLMSIGSIGFNVSNSMSDAICFDVLGEGQSMGYGRQRVWGTIGFGVTAAISGYLIDALSNNKSNVSYTPSFILCIIFTIFDSICCTKLELPIINKSENITKDVLKLLKRKTILIFLIFAVIVGIMDSFIAYFLFWYVEDLGVLTKTIDIKLIEGLIIAAETLGGEVIFFLFSGKILKTFGYGYSMTFCFFCYALRFLLISIATNPWWIVLVELIMQGPTYALCYTIIVGFASVIAPPGTSSTVQGIFGGMDDGFGFAVGSCIGGFLFRKIGGQRTFRILSILAAITGVAFFIVYQTILKAKMPKTNTKNDKELVDIVYNNPKDAIDSCHD</sequence>
<dbReference type="InterPro" id="IPR024989">
    <property type="entry name" value="MFS_assoc_dom"/>
</dbReference>
<dbReference type="GO" id="GO:0022857">
    <property type="term" value="F:transmembrane transporter activity"/>
    <property type="evidence" value="ECO:0007669"/>
    <property type="project" value="InterPro"/>
</dbReference>
<evidence type="ECO:0000259" key="7">
    <source>
        <dbReference type="PROSITE" id="PS50850"/>
    </source>
</evidence>
<reference evidence="8 9" key="1">
    <citation type="submission" date="2020-08" db="EMBL/GenBank/DDBJ databases">
        <title>Aphidius gifuensis genome sequencing and assembly.</title>
        <authorList>
            <person name="Du Z."/>
        </authorList>
    </citation>
    <scope>NUCLEOTIDE SEQUENCE [LARGE SCALE GENOMIC DNA]</scope>
    <source>
        <strain evidence="8">YNYX2018</strain>
        <tissue evidence="8">Adults</tissue>
    </source>
</reference>
<comment type="similarity">
    <text evidence="2">Belongs to the major facilitator superfamily. MFSD6 family.</text>
</comment>
<dbReference type="InterPro" id="IPR036259">
    <property type="entry name" value="MFS_trans_sf"/>
</dbReference>
<evidence type="ECO:0000256" key="4">
    <source>
        <dbReference type="ARBA" id="ARBA00022989"/>
    </source>
</evidence>
<dbReference type="GO" id="GO:0016020">
    <property type="term" value="C:membrane"/>
    <property type="evidence" value="ECO:0007669"/>
    <property type="project" value="UniProtKB-SubCell"/>
</dbReference>
<gene>
    <name evidence="8" type="ORF">HCN44_004696</name>
</gene>
<dbReference type="InterPro" id="IPR051717">
    <property type="entry name" value="MFS_MFSD6"/>
</dbReference>
<dbReference type="Pfam" id="PF12832">
    <property type="entry name" value="MFS_1_like"/>
    <property type="match status" value="1"/>
</dbReference>
<evidence type="ECO:0000256" key="6">
    <source>
        <dbReference type="SAM" id="Phobius"/>
    </source>
</evidence>
<keyword evidence="4 6" id="KW-1133">Transmembrane helix</keyword>
<evidence type="ECO:0000256" key="5">
    <source>
        <dbReference type="ARBA" id="ARBA00023136"/>
    </source>
</evidence>
<dbReference type="Gene3D" id="1.20.1250.20">
    <property type="entry name" value="MFS general substrate transporter like domains"/>
    <property type="match status" value="2"/>
</dbReference>
<evidence type="ECO:0000313" key="8">
    <source>
        <dbReference type="EMBL" id="KAF7995224.1"/>
    </source>
</evidence>
<dbReference type="OrthoDB" id="10029266at2759"/>
<dbReference type="PROSITE" id="PS50850">
    <property type="entry name" value="MFS"/>
    <property type="match status" value="1"/>
</dbReference>
<evidence type="ECO:0000256" key="3">
    <source>
        <dbReference type="ARBA" id="ARBA00022692"/>
    </source>
</evidence>
<feature type="transmembrane region" description="Helical" evidence="6">
    <location>
        <begin position="340"/>
        <end position="364"/>
    </location>
</feature>
<organism evidence="8 9">
    <name type="scientific">Aphidius gifuensis</name>
    <name type="common">Parasitoid wasp</name>
    <dbReference type="NCBI Taxonomy" id="684658"/>
    <lineage>
        <taxon>Eukaryota</taxon>
        <taxon>Metazoa</taxon>
        <taxon>Ecdysozoa</taxon>
        <taxon>Arthropoda</taxon>
        <taxon>Hexapoda</taxon>
        <taxon>Insecta</taxon>
        <taxon>Pterygota</taxon>
        <taxon>Neoptera</taxon>
        <taxon>Endopterygota</taxon>
        <taxon>Hymenoptera</taxon>
        <taxon>Apocrita</taxon>
        <taxon>Ichneumonoidea</taxon>
        <taxon>Braconidae</taxon>
        <taxon>Aphidiinae</taxon>
        <taxon>Aphidius</taxon>
    </lineage>
</organism>
<proteinExistence type="inferred from homology"/>
<feature type="transmembrane region" description="Helical" evidence="6">
    <location>
        <begin position="6"/>
        <end position="25"/>
    </location>
</feature>
<comment type="caution">
    <text evidence="8">The sequence shown here is derived from an EMBL/GenBank/DDBJ whole genome shotgun (WGS) entry which is preliminary data.</text>
</comment>
<dbReference type="SUPFAM" id="SSF103473">
    <property type="entry name" value="MFS general substrate transporter"/>
    <property type="match status" value="1"/>
</dbReference>
<feature type="transmembrane region" description="Helical" evidence="6">
    <location>
        <begin position="65"/>
        <end position="88"/>
    </location>
</feature>
<dbReference type="InterPro" id="IPR020846">
    <property type="entry name" value="MFS_dom"/>
</dbReference>
<feature type="transmembrane region" description="Helical" evidence="6">
    <location>
        <begin position="403"/>
        <end position="423"/>
    </location>
</feature>
<feature type="transmembrane region" description="Helical" evidence="6">
    <location>
        <begin position="435"/>
        <end position="455"/>
    </location>
</feature>
<feature type="domain" description="Major facilitator superfamily (MFS) profile" evidence="7">
    <location>
        <begin position="269"/>
        <end position="487"/>
    </location>
</feature>
<feature type="transmembrane region" description="Helical" evidence="6">
    <location>
        <begin position="151"/>
        <end position="169"/>
    </location>
</feature>
<dbReference type="Proteomes" id="UP000639338">
    <property type="component" value="Unassembled WGS sequence"/>
</dbReference>
<accession>A0A835CTM9</accession>
<feature type="transmembrane region" description="Helical" evidence="6">
    <location>
        <begin position="97"/>
        <end position="115"/>
    </location>
</feature>
<keyword evidence="3 6" id="KW-0812">Transmembrane</keyword>
<evidence type="ECO:0000313" key="9">
    <source>
        <dbReference type="Proteomes" id="UP000639338"/>
    </source>
</evidence>
<dbReference type="CDD" id="cd17335">
    <property type="entry name" value="MFS_MFSD6"/>
    <property type="match status" value="1"/>
</dbReference>
<dbReference type="PANTHER" id="PTHR16172">
    <property type="entry name" value="MAJOR FACILITATOR SUPERFAMILY DOMAIN-CONTAINING PROTEIN 6-LIKE"/>
    <property type="match status" value="1"/>
</dbReference>
<dbReference type="EMBL" id="JACMRX010000002">
    <property type="protein sequence ID" value="KAF7995224.1"/>
    <property type="molecule type" value="Genomic_DNA"/>
</dbReference>
<evidence type="ECO:0000256" key="2">
    <source>
        <dbReference type="ARBA" id="ARBA00005241"/>
    </source>
</evidence>
<protein>
    <recommendedName>
        <fullName evidence="7">Major facilitator superfamily (MFS) profile domain-containing protein</fullName>
    </recommendedName>
</protein>
<feature type="transmembrane region" description="Helical" evidence="6">
    <location>
        <begin position="32"/>
        <end position="53"/>
    </location>
</feature>
<keyword evidence="9" id="KW-1185">Reference proteome</keyword>
<evidence type="ECO:0000256" key="1">
    <source>
        <dbReference type="ARBA" id="ARBA00004141"/>
    </source>
</evidence>
<feature type="transmembrane region" description="Helical" evidence="6">
    <location>
        <begin position="268"/>
        <end position="294"/>
    </location>
</feature>
<feature type="transmembrane region" description="Helical" evidence="6">
    <location>
        <begin position="370"/>
        <end position="391"/>
    </location>
</feature>
<keyword evidence="5 6" id="KW-0472">Membrane</keyword>